<dbReference type="STRING" id="35722.A0A0B7N2E3"/>
<evidence type="ECO:0000313" key="3">
    <source>
        <dbReference type="EMBL" id="CEP12451.1"/>
    </source>
</evidence>
<feature type="domain" description="Chromo" evidence="2">
    <location>
        <begin position="54"/>
        <end position="108"/>
    </location>
</feature>
<keyword evidence="4" id="KW-1185">Reference proteome</keyword>
<dbReference type="OrthoDB" id="787137at2759"/>
<protein>
    <recommendedName>
        <fullName evidence="2">Chromo domain-containing protein</fullName>
    </recommendedName>
</protein>
<dbReference type="SMART" id="SM00298">
    <property type="entry name" value="CHROMO"/>
    <property type="match status" value="1"/>
</dbReference>
<dbReference type="AlphaFoldDB" id="A0A0B7N2E3"/>
<dbReference type="Gene3D" id="2.30.30.140">
    <property type="match status" value="1"/>
</dbReference>
<feature type="region of interest" description="Disordered" evidence="1">
    <location>
        <begin position="113"/>
        <end position="187"/>
    </location>
</feature>
<dbReference type="InterPro" id="IPR016197">
    <property type="entry name" value="Chromo-like_dom_sf"/>
</dbReference>
<evidence type="ECO:0000259" key="2">
    <source>
        <dbReference type="SMART" id="SM00298"/>
    </source>
</evidence>
<dbReference type="SUPFAM" id="SSF54160">
    <property type="entry name" value="Chromo domain-like"/>
    <property type="match status" value="1"/>
</dbReference>
<proteinExistence type="predicted"/>
<dbReference type="InterPro" id="IPR000953">
    <property type="entry name" value="Chromo/chromo_shadow_dom"/>
</dbReference>
<dbReference type="Pfam" id="PF11717">
    <property type="entry name" value="Tudor-knot"/>
    <property type="match status" value="1"/>
</dbReference>
<evidence type="ECO:0000313" key="4">
    <source>
        <dbReference type="Proteomes" id="UP000054107"/>
    </source>
</evidence>
<feature type="compositionally biased region" description="Acidic residues" evidence="1">
    <location>
        <begin position="137"/>
        <end position="159"/>
    </location>
</feature>
<reference evidence="3 4" key="1">
    <citation type="submission" date="2014-09" db="EMBL/GenBank/DDBJ databases">
        <authorList>
            <person name="Ellenberger Sabrina"/>
        </authorList>
    </citation>
    <scope>NUCLEOTIDE SEQUENCE [LARGE SCALE GENOMIC DNA]</scope>
    <source>
        <strain evidence="3 4">CBS 412.66</strain>
    </source>
</reference>
<dbReference type="InterPro" id="IPR025995">
    <property type="entry name" value="Tudor-knot"/>
</dbReference>
<gene>
    <name evidence="3" type="primary">PARPA_06415.1 scaffold 22511</name>
</gene>
<accession>A0A0B7N2E3</accession>
<organism evidence="3 4">
    <name type="scientific">Parasitella parasitica</name>
    <dbReference type="NCBI Taxonomy" id="35722"/>
    <lineage>
        <taxon>Eukaryota</taxon>
        <taxon>Fungi</taxon>
        <taxon>Fungi incertae sedis</taxon>
        <taxon>Mucoromycota</taxon>
        <taxon>Mucoromycotina</taxon>
        <taxon>Mucoromycetes</taxon>
        <taxon>Mucorales</taxon>
        <taxon>Mucorineae</taxon>
        <taxon>Mucoraceae</taxon>
        <taxon>Parasitella</taxon>
    </lineage>
</organism>
<name>A0A0B7N2E3_9FUNG</name>
<feature type="compositionally biased region" description="Low complexity" evidence="1">
    <location>
        <begin position="118"/>
        <end position="129"/>
    </location>
</feature>
<evidence type="ECO:0000256" key="1">
    <source>
        <dbReference type="SAM" id="MobiDB-lite"/>
    </source>
</evidence>
<dbReference type="EMBL" id="LN727963">
    <property type="protein sequence ID" value="CEP12451.1"/>
    <property type="molecule type" value="Genomic_DNA"/>
</dbReference>
<sequence length="187" mass="21715">MSNQTPRLTQNDMDIDKEYHLTAEQRSQMDKFLESPMHCKLFVQKISITGDSDLRKAEIILSRETSKQPSTMEYYVHYVEFNKRLDEWVPLSRLDFSKGVEFPEPVAVKKTKKNAHLKTSAAASRASTPTKRRGDEEFGEENIQEEIVLAEDGEEEDEQGTVVKKPSRINQRFPKNKRLKNYEHQAP</sequence>
<dbReference type="Proteomes" id="UP000054107">
    <property type="component" value="Unassembled WGS sequence"/>
</dbReference>